<dbReference type="NCBIfam" id="NF002017">
    <property type="entry name" value="PRK00823.1-2"/>
    <property type="match status" value="1"/>
</dbReference>
<accession>A0A428MYI9</accession>
<dbReference type="PANTHER" id="PTHR12599">
    <property type="entry name" value="PTERIN-4-ALPHA-CARBINOLAMINE DEHYDRATASE"/>
    <property type="match status" value="1"/>
</dbReference>
<dbReference type="OrthoDB" id="9800108at2"/>
<dbReference type="GO" id="GO:0008124">
    <property type="term" value="F:4-alpha-hydroxytetrahydrobiopterin dehydratase activity"/>
    <property type="evidence" value="ECO:0007669"/>
    <property type="project" value="UniProtKB-UniRule"/>
</dbReference>
<dbReference type="Proteomes" id="UP000275076">
    <property type="component" value="Unassembled WGS sequence"/>
</dbReference>
<proteinExistence type="inferred from homology"/>
<evidence type="ECO:0000256" key="1">
    <source>
        <dbReference type="ARBA" id="ARBA00001554"/>
    </source>
</evidence>
<keyword evidence="6" id="KW-1185">Reference proteome</keyword>
<evidence type="ECO:0000313" key="6">
    <source>
        <dbReference type="Proteomes" id="UP000275076"/>
    </source>
</evidence>
<dbReference type="GO" id="GO:0006729">
    <property type="term" value="P:tetrahydrobiopterin biosynthetic process"/>
    <property type="evidence" value="ECO:0007669"/>
    <property type="project" value="InterPro"/>
</dbReference>
<dbReference type="EC" id="4.2.1.96" evidence="4"/>
<reference evidence="5 6" key="1">
    <citation type="submission" date="2018-10" db="EMBL/GenBank/DDBJ databases">
        <title>Draft genome sequence of Bacillus salarius IM0101, isolated from a hypersaline soil in Inner Mongolia, China.</title>
        <authorList>
            <person name="Yamprayoonswat W."/>
            <person name="Boonvisut S."/>
            <person name="Jumpathong W."/>
            <person name="Sittihan S."/>
            <person name="Ruangsuj P."/>
            <person name="Wanthongcharoen S."/>
            <person name="Thongpramul N."/>
            <person name="Pimmason S."/>
            <person name="Yu B."/>
            <person name="Yasawong M."/>
        </authorList>
    </citation>
    <scope>NUCLEOTIDE SEQUENCE [LARGE SCALE GENOMIC DNA]</scope>
    <source>
        <strain evidence="5 6">IM0101</strain>
    </source>
</reference>
<dbReference type="Pfam" id="PF01329">
    <property type="entry name" value="Pterin_4a"/>
    <property type="match status" value="1"/>
</dbReference>
<keyword evidence="3 4" id="KW-0456">Lyase</keyword>
<dbReference type="CDD" id="cd00488">
    <property type="entry name" value="PCD_DCoH"/>
    <property type="match status" value="1"/>
</dbReference>
<dbReference type="AlphaFoldDB" id="A0A428MYI9"/>
<comment type="catalytic activity">
    <reaction evidence="1 4">
        <text>(4aS,6R)-4a-hydroxy-L-erythro-5,6,7,8-tetrahydrobiopterin = (6R)-L-erythro-6,7-dihydrobiopterin + H2O</text>
        <dbReference type="Rhea" id="RHEA:11920"/>
        <dbReference type="ChEBI" id="CHEBI:15377"/>
        <dbReference type="ChEBI" id="CHEBI:15642"/>
        <dbReference type="ChEBI" id="CHEBI:43120"/>
        <dbReference type="EC" id="4.2.1.96"/>
    </reaction>
</comment>
<dbReference type="EMBL" id="RBVX01000027">
    <property type="protein sequence ID" value="RSL31166.1"/>
    <property type="molecule type" value="Genomic_DNA"/>
</dbReference>
<gene>
    <name evidence="5" type="ORF">D7Z54_21910</name>
</gene>
<evidence type="ECO:0000313" key="5">
    <source>
        <dbReference type="EMBL" id="RSL31166.1"/>
    </source>
</evidence>
<dbReference type="HAMAP" id="MF_00434">
    <property type="entry name" value="Pterin_4_alpha"/>
    <property type="match status" value="1"/>
</dbReference>
<evidence type="ECO:0000256" key="2">
    <source>
        <dbReference type="ARBA" id="ARBA00006472"/>
    </source>
</evidence>
<organism evidence="5 6">
    <name type="scientific">Salibacterium salarium</name>
    <dbReference type="NCBI Taxonomy" id="284579"/>
    <lineage>
        <taxon>Bacteria</taxon>
        <taxon>Bacillati</taxon>
        <taxon>Bacillota</taxon>
        <taxon>Bacilli</taxon>
        <taxon>Bacillales</taxon>
        <taxon>Bacillaceae</taxon>
    </lineage>
</organism>
<dbReference type="SUPFAM" id="SSF55248">
    <property type="entry name" value="PCD-like"/>
    <property type="match status" value="1"/>
</dbReference>
<dbReference type="PANTHER" id="PTHR12599:SF0">
    <property type="entry name" value="PTERIN-4-ALPHA-CARBINOLAMINE DEHYDRATASE"/>
    <property type="match status" value="1"/>
</dbReference>
<sequence>MVIIIRRAIMSTLNNEEIEKHVNELDGWQRADAKTIERRFSFNDFLTGISFVDKIAKQAENVQHHPHITIDHTVITIRLSTHDQGGITNKDIDSAAAYNRIFEDTTS</sequence>
<evidence type="ECO:0000256" key="3">
    <source>
        <dbReference type="ARBA" id="ARBA00023239"/>
    </source>
</evidence>
<protein>
    <recommendedName>
        <fullName evidence="4">Putative pterin-4-alpha-carbinolamine dehydratase</fullName>
        <shortName evidence="4">PHS</shortName>
        <ecNumber evidence="4">4.2.1.96</ecNumber>
    </recommendedName>
    <alternativeName>
        <fullName evidence="4">4-alpha-hydroxy-tetrahydropterin dehydratase</fullName>
    </alternativeName>
    <alternativeName>
        <fullName evidence="4">Pterin carbinolamine dehydratase</fullName>
        <shortName evidence="4">PCD</shortName>
    </alternativeName>
</protein>
<dbReference type="InterPro" id="IPR001533">
    <property type="entry name" value="Pterin_deHydtase"/>
</dbReference>
<name>A0A428MYI9_9BACI</name>
<dbReference type="Gene3D" id="3.30.1360.20">
    <property type="entry name" value="Transcriptional coactivator/pterin dehydratase"/>
    <property type="match status" value="1"/>
</dbReference>
<comment type="similarity">
    <text evidence="2 4">Belongs to the pterin-4-alpha-carbinolamine dehydratase family.</text>
</comment>
<evidence type="ECO:0000256" key="4">
    <source>
        <dbReference type="HAMAP-Rule" id="MF_00434"/>
    </source>
</evidence>
<dbReference type="InterPro" id="IPR036428">
    <property type="entry name" value="PCD_sf"/>
</dbReference>
<comment type="caution">
    <text evidence="5">The sequence shown here is derived from an EMBL/GenBank/DDBJ whole genome shotgun (WGS) entry which is preliminary data.</text>
</comment>